<comment type="caution">
    <text evidence="2">The sequence shown here is derived from an EMBL/GenBank/DDBJ whole genome shotgun (WGS) entry which is preliminary data.</text>
</comment>
<dbReference type="OrthoDB" id="196131at2759"/>
<dbReference type="STRING" id="321146.A0A139HUJ9"/>
<feature type="region of interest" description="Disordered" evidence="1">
    <location>
        <begin position="66"/>
        <end position="97"/>
    </location>
</feature>
<proteinExistence type="predicted"/>
<dbReference type="InterPro" id="IPR027417">
    <property type="entry name" value="P-loop_NTPase"/>
</dbReference>
<sequence length="128" mass="14229">MYGIREYIHCIGRTARIGSQGLDTLFHNDCNEALGQDLVNVLLECEQVVPEFLKYFKPEVGGRYSAITKQPPGRQSRAVFSSDKATPEDYKAERSSSTMNRVVFSDAQATPKNCKAERSPAIIKQSGL</sequence>
<protein>
    <recommendedName>
        <fullName evidence="4">Helicase C-terminal domain-containing protein</fullName>
    </recommendedName>
</protein>
<evidence type="ECO:0000256" key="1">
    <source>
        <dbReference type="SAM" id="MobiDB-lite"/>
    </source>
</evidence>
<dbReference type="Gene3D" id="3.40.50.300">
    <property type="entry name" value="P-loop containing nucleotide triphosphate hydrolases"/>
    <property type="match status" value="1"/>
</dbReference>
<name>A0A139HUJ9_9PEZI</name>
<accession>A0A139HUJ9</accession>
<organism evidence="2 3">
    <name type="scientific">Pseudocercospora eumusae</name>
    <dbReference type="NCBI Taxonomy" id="321146"/>
    <lineage>
        <taxon>Eukaryota</taxon>
        <taxon>Fungi</taxon>
        <taxon>Dikarya</taxon>
        <taxon>Ascomycota</taxon>
        <taxon>Pezizomycotina</taxon>
        <taxon>Dothideomycetes</taxon>
        <taxon>Dothideomycetidae</taxon>
        <taxon>Mycosphaerellales</taxon>
        <taxon>Mycosphaerellaceae</taxon>
        <taxon>Pseudocercospora</taxon>
    </lineage>
</organism>
<keyword evidence="3" id="KW-1185">Reference proteome</keyword>
<feature type="compositionally biased region" description="Basic and acidic residues" evidence="1">
    <location>
        <begin position="85"/>
        <end position="94"/>
    </location>
</feature>
<evidence type="ECO:0000313" key="3">
    <source>
        <dbReference type="Proteomes" id="UP000070133"/>
    </source>
</evidence>
<feature type="region of interest" description="Disordered" evidence="1">
    <location>
        <begin position="109"/>
        <end position="128"/>
    </location>
</feature>
<evidence type="ECO:0000313" key="2">
    <source>
        <dbReference type="EMBL" id="KXT06154.1"/>
    </source>
</evidence>
<dbReference type="AlphaFoldDB" id="A0A139HUJ9"/>
<dbReference type="EMBL" id="LFZN01000008">
    <property type="protein sequence ID" value="KXT06154.1"/>
    <property type="molecule type" value="Genomic_DNA"/>
</dbReference>
<gene>
    <name evidence="2" type="ORF">AC578_1292</name>
</gene>
<evidence type="ECO:0008006" key="4">
    <source>
        <dbReference type="Google" id="ProtNLM"/>
    </source>
</evidence>
<reference evidence="2 3" key="1">
    <citation type="submission" date="2015-07" db="EMBL/GenBank/DDBJ databases">
        <title>Comparative genomics of the Sigatoka disease complex on banana suggests a link between parallel evolutionary changes in Pseudocercospora fijiensis and Pseudocercospora eumusae and increased virulence on the banana host.</title>
        <authorList>
            <person name="Chang T.-C."/>
            <person name="Salvucci A."/>
            <person name="Crous P.W."/>
            <person name="Stergiopoulos I."/>
        </authorList>
    </citation>
    <scope>NUCLEOTIDE SEQUENCE [LARGE SCALE GENOMIC DNA]</scope>
    <source>
        <strain evidence="2 3">CBS 114824</strain>
    </source>
</reference>
<dbReference type="Proteomes" id="UP000070133">
    <property type="component" value="Unassembled WGS sequence"/>
</dbReference>